<protein>
    <recommendedName>
        <fullName evidence="9">FAD/NAD(P)-binding domain-containing protein</fullName>
    </recommendedName>
</protein>
<name>A0A0P9H4W6_9CHLR</name>
<comment type="caution">
    <text evidence="10">The sequence shown here is derived from an EMBL/GenBank/DDBJ whole genome shotgun (WGS) entry which is preliminary data.</text>
</comment>
<dbReference type="PANTHER" id="PTHR43014:SF2">
    <property type="entry name" value="MERCURIC REDUCTASE"/>
    <property type="match status" value="1"/>
</dbReference>
<dbReference type="Proteomes" id="UP000050509">
    <property type="component" value="Unassembled WGS sequence"/>
</dbReference>
<evidence type="ECO:0000256" key="1">
    <source>
        <dbReference type="ARBA" id="ARBA00001974"/>
    </source>
</evidence>
<dbReference type="GO" id="GO:0003955">
    <property type="term" value="F:NAD(P)H dehydrogenase (quinone) activity"/>
    <property type="evidence" value="ECO:0007669"/>
    <property type="project" value="TreeGrafter"/>
</dbReference>
<dbReference type="GO" id="GO:0050660">
    <property type="term" value="F:flavin adenine dinucleotide binding"/>
    <property type="evidence" value="ECO:0007669"/>
    <property type="project" value="TreeGrafter"/>
</dbReference>
<evidence type="ECO:0000256" key="4">
    <source>
        <dbReference type="ARBA" id="ARBA00022827"/>
    </source>
</evidence>
<evidence type="ECO:0000313" key="11">
    <source>
        <dbReference type="Proteomes" id="UP000050509"/>
    </source>
</evidence>
<dbReference type="AlphaFoldDB" id="A0A0P9H4W6"/>
<keyword evidence="6" id="KW-0560">Oxidoreductase</keyword>
<dbReference type="GO" id="GO:0016668">
    <property type="term" value="F:oxidoreductase activity, acting on a sulfur group of donors, NAD(P) as acceptor"/>
    <property type="evidence" value="ECO:0007669"/>
    <property type="project" value="InterPro"/>
</dbReference>
<dbReference type="PROSITE" id="PS00076">
    <property type="entry name" value="PYRIDINE_REDOX_1"/>
    <property type="match status" value="1"/>
</dbReference>
<keyword evidence="7" id="KW-1015">Disulfide bond</keyword>
<keyword evidence="3" id="KW-0285">Flavoprotein</keyword>
<dbReference type="InterPro" id="IPR023753">
    <property type="entry name" value="FAD/NAD-binding_dom"/>
</dbReference>
<evidence type="ECO:0000313" key="10">
    <source>
        <dbReference type="EMBL" id="KPV49000.1"/>
    </source>
</evidence>
<dbReference type="InterPro" id="IPR036188">
    <property type="entry name" value="FAD/NAD-bd_sf"/>
</dbReference>
<dbReference type="EMBL" id="LJCR01002259">
    <property type="protein sequence ID" value="KPV49000.1"/>
    <property type="molecule type" value="Genomic_DNA"/>
</dbReference>
<evidence type="ECO:0000256" key="3">
    <source>
        <dbReference type="ARBA" id="ARBA00022630"/>
    </source>
</evidence>
<dbReference type="Gene3D" id="3.50.50.60">
    <property type="entry name" value="FAD/NAD(P)-binding domain"/>
    <property type="match status" value="2"/>
</dbReference>
<evidence type="ECO:0000256" key="2">
    <source>
        <dbReference type="ARBA" id="ARBA00007532"/>
    </source>
</evidence>
<reference evidence="10 11" key="1">
    <citation type="submission" date="2015-09" db="EMBL/GenBank/DDBJ databases">
        <title>Draft genome sequence of Kouleothrix aurantiaca JCM 19913.</title>
        <authorList>
            <person name="Hemp J."/>
        </authorList>
    </citation>
    <scope>NUCLEOTIDE SEQUENCE [LARGE SCALE GENOMIC DNA]</scope>
    <source>
        <strain evidence="10 11">COM-B</strain>
    </source>
</reference>
<feature type="domain" description="FAD/NAD(P)-binding" evidence="9">
    <location>
        <begin position="6"/>
        <end position="307"/>
    </location>
</feature>
<accession>A0A0P9H4W6</accession>
<keyword evidence="5" id="KW-0521">NADP</keyword>
<dbReference type="PRINTS" id="PR00411">
    <property type="entry name" value="PNDRDTASEI"/>
</dbReference>
<keyword evidence="4" id="KW-0274">FAD</keyword>
<keyword evidence="11" id="KW-1185">Reference proteome</keyword>
<feature type="non-terminal residue" evidence="10">
    <location>
        <position position="313"/>
    </location>
</feature>
<evidence type="ECO:0000256" key="7">
    <source>
        <dbReference type="ARBA" id="ARBA00023157"/>
    </source>
</evidence>
<keyword evidence="8" id="KW-0676">Redox-active center</keyword>
<comment type="similarity">
    <text evidence="2">Belongs to the class-I pyridine nucleotide-disulfide oxidoreductase family.</text>
</comment>
<proteinExistence type="inferred from homology"/>
<evidence type="ECO:0000256" key="6">
    <source>
        <dbReference type="ARBA" id="ARBA00023002"/>
    </source>
</evidence>
<gene>
    <name evidence="10" type="ORF">SE17_35065</name>
</gene>
<dbReference type="Pfam" id="PF07992">
    <property type="entry name" value="Pyr_redox_2"/>
    <property type="match status" value="1"/>
</dbReference>
<evidence type="ECO:0000256" key="5">
    <source>
        <dbReference type="ARBA" id="ARBA00022857"/>
    </source>
</evidence>
<dbReference type="PANTHER" id="PTHR43014">
    <property type="entry name" value="MERCURIC REDUCTASE"/>
    <property type="match status" value="1"/>
</dbReference>
<dbReference type="SUPFAM" id="SSF51905">
    <property type="entry name" value="FAD/NAD(P)-binding domain"/>
    <property type="match status" value="1"/>
</dbReference>
<sequence length="313" mass="32945">MARYTYDITIIGGGSGGLTAARLGQSLGARVCLIDKERLGGDCLHYGCVPSKSLIHVAKVAQQARHAAQIGLAAAELTPNMAKVTEYVQGVIERASLAEKTYTEGVDVRLGAFEFRGAHEFSLNGVPLSSQSFIVATGSRPVVPKVEGLAEAGFLSNEQAFDLMHLPKTLTVVGGGPIGVELAQAFARLGAKVTIVQGAERILPREEPEVAAAVAEALERDGISILTNARMQRVRREGGQKIVVAKQGEGDIEIAGDEILIALGRAANVVGLGLDAAGVKYDKKGIKVDDYLQTATTNISAIGDVIGRYLFSH</sequence>
<comment type="cofactor">
    <cofactor evidence="1">
        <name>FAD</name>
        <dbReference type="ChEBI" id="CHEBI:57692"/>
    </cofactor>
</comment>
<organism evidence="10 11">
    <name type="scientific">Kouleothrix aurantiaca</name>
    <dbReference type="NCBI Taxonomy" id="186479"/>
    <lineage>
        <taxon>Bacteria</taxon>
        <taxon>Bacillati</taxon>
        <taxon>Chloroflexota</taxon>
        <taxon>Chloroflexia</taxon>
        <taxon>Chloroflexales</taxon>
        <taxon>Roseiflexineae</taxon>
        <taxon>Roseiflexaceae</taxon>
        <taxon>Kouleothrix</taxon>
    </lineage>
</organism>
<evidence type="ECO:0000259" key="9">
    <source>
        <dbReference type="Pfam" id="PF07992"/>
    </source>
</evidence>
<dbReference type="PRINTS" id="PR00368">
    <property type="entry name" value="FADPNR"/>
</dbReference>
<dbReference type="InterPro" id="IPR012999">
    <property type="entry name" value="Pyr_OxRdtase_I_AS"/>
</dbReference>
<evidence type="ECO:0000256" key="8">
    <source>
        <dbReference type="ARBA" id="ARBA00023284"/>
    </source>
</evidence>